<feature type="transmembrane region" description="Helical" evidence="8">
    <location>
        <begin position="374"/>
        <end position="393"/>
    </location>
</feature>
<evidence type="ECO:0000256" key="4">
    <source>
        <dbReference type="ARBA" id="ARBA00022475"/>
    </source>
</evidence>
<evidence type="ECO:0000256" key="2">
    <source>
        <dbReference type="ARBA" id="ARBA00007935"/>
    </source>
</evidence>
<dbReference type="InterPro" id="IPR037294">
    <property type="entry name" value="ABC_BtuC-like"/>
</dbReference>
<dbReference type="Proteomes" id="UP001597120">
    <property type="component" value="Unassembled WGS sequence"/>
</dbReference>
<evidence type="ECO:0000256" key="6">
    <source>
        <dbReference type="ARBA" id="ARBA00022989"/>
    </source>
</evidence>
<dbReference type="PANTHER" id="PTHR30472:SF37">
    <property type="entry name" value="FE(3+) DICITRATE TRANSPORT SYSTEM PERMEASE PROTEIN FECD-RELATED"/>
    <property type="match status" value="1"/>
</dbReference>
<keyword evidence="10" id="KW-1185">Reference proteome</keyword>
<evidence type="ECO:0000256" key="5">
    <source>
        <dbReference type="ARBA" id="ARBA00022692"/>
    </source>
</evidence>
<evidence type="ECO:0000256" key="3">
    <source>
        <dbReference type="ARBA" id="ARBA00022448"/>
    </source>
</evidence>
<comment type="caution">
    <text evidence="9">The sequence shown here is derived from an EMBL/GenBank/DDBJ whole genome shotgun (WGS) entry which is preliminary data.</text>
</comment>
<reference evidence="10" key="1">
    <citation type="journal article" date="2019" name="Int. J. Syst. Evol. Microbiol.">
        <title>The Global Catalogue of Microorganisms (GCM) 10K type strain sequencing project: providing services to taxonomists for standard genome sequencing and annotation.</title>
        <authorList>
            <consortium name="The Broad Institute Genomics Platform"/>
            <consortium name="The Broad Institute Genome Sequencing Center for Infectious Disease"/>
            <person name="Wu L."/>
            <person name="Ma J."/>
        </authorList>
    </citation>
    <scope>NUCLEOTIDE SEQUENCE [LARGE SCALE GENOMIC DNA]</scope>
    <source>
        <strain evidence="10">CCUG 57263</strain>
    </source>
</reference>
<feature type="transmembrane region" description="Helical" evidence="8">
    <location>
        <begin position="211"/>
        <end position="232"/>
    </location>
</feature>
<dbReference type="NCBIfam" id="NF007871">
    <property type="entry name" value="PRK10577.2-2"/>
    <property type="match status" value="1"/>
</dbReference>
<feature type="transmembrane region" description="Helical" evidence="8">
    <location>
        <begin position="257"/>
        <end position="284"/>
    </location>
</feature>
<evidence type="ECO:0000313" key="10">
    <source>
        <dbReference type="Proteomes" id="UP001597120"/>
    </source>
</evidence>
<feature type="transmembrane region" description="Helical" evidence="8">
    <location>
        <begin position="512"/>
        <end position="535"/>
    </location>
</feature>
<comment type="similarity">
    <text evidence="2">Belongs to the binding-protein-dependent transport system permease family. FecCD subfamily.</text>
</comment>
<dbReference type="Pfam" id="PF01032">
    <property type="entry name" value="FecCD"/>
    <property type="match status" value="2"/>
</dbReference>
<feature type="transmembrane region" description="Helical" evidence="8">
    <location>
        <begin position="460"/>
        <end position="478"/>
    </location>
</feature>
<dbReference type="SUPFAM" id="SSF81345">
    <property type="entry name" value="ABC transporter involved in vitamin B12 uptake, BtuC"/>
    <property type="match status" value="2"/>
</dbReference>
<proteinExistence type="inferred from homology"/>
<feature type="transmembrane region" description="Helical" evidence="8">
    <location>
        <begin position="85"/>
        <end position="103"/>
    </location>
</feature>
<feature type="transmembrane region" description="Helical" evidence="8">
    <location>
        <begin position="428"/>
        <end position="448"/>
    </location>
</feature>
<keyword evidence="5 8" id="KW-0812">Transmembrane</keyword>
<dbReference type="CDD" id="cd06550">
    <property type="entry name" value="TM_ABC_iron-siderophores_like"/>
    <property type="match status" value="2"/>
</dbReference>
<gene>
    <name evidence="9" type="primary">fhuB</name>
    <name evidence="9" type="ORF">ACFQ03_04185</name>
</gene>
<comment type="subcellular location">
    <subcellularLocation>
        <location evidence="1">Cell membrane</location>
        <topology evidence="1">Multi-pass membrane protein</topology>
    </subcellularLocation>
</comment>
<feature type="transmembrane region" description="Helical" evidence="8">
    <location>
        <begin position="115"/>
        <end position="135"/>
    </location>
</feature>
<dbReference type="RefSeq" id="WP_379286451.1">
    <property type="nucleotide sequence ID" value="NZ_JBHTIU010000012.1"/>
</dbReference>
<accession>A0ABW3D513</accession>
<feature type="transmembrane region" description="Helical" evidence="8">
    <location>
        <begin position="603"/>
        <end position="634"/>
    </location>
</feature>
<dbReference type="Gene3D" id="1.10.3470.10">
    <property type="entry name" value="ABC transporter involved in vitamin B12 uptake, BtuC"/>
    <property type="match status" value="2"/>
</dbReference>
<keyword evidence="4" id="KW-1003">Cell membrane</keyword>
<feature type="transmembrane region" description="Helical" evidence="8">
    <location>
        <begin position="673"/>
        <end position="692"/>
    </location>
</feature>
<feature type="transmembrane region" description="Helical" evidence="8">
    <location>
        <begin position="171"/>
        <end position="191"/>
    </location>
</feature>
<keyword evidence="6 8" id="KW-1133">Transmembrane helix</keyword>
<feature type="transmembrane region" description="Helical" evidence="8">
    <location>
        <begin position="485"/>
        <end position="506"/>
    </location>
</feature>
<organism evidence="9 10">
    <name type="scientific">Paenibacillus residui</name>
    <dbReference type="NCBI Taxonomy" id="629724"/>
    <lineage>
        <taxon>Bacteria</taxon>
        <taxon>Bacillati</taxon>
        <taxon>Bacillota</taxon>
        <taxon>Bacilli</taxon>
        <taxon>Bacillales</taxon>
        <taxon>Paenibacillaceae</taxon>
        <taxon>Paenibacillus</taxon>
    </lineage>
</organism>
<feature type="transmembrane region" description="Helical" evidence="8">
    <location>
        <begin position="296"/>
        <end position="313"/>
    </location>
</feature>
<feature type="transmembrane region" description="Helical" evidence="8">
    <location>
        <begin position="141"/>
        <end position="159"/>
    </location>
</feature>
<feature type="transmembrane region" description="Helical" evidence="8">
    <location>
        <begin position="646"/>
        <end position="667"/>
    </location>
</feature>
<dbReference type="EMBL" id="JBHTIU010000012">
    <property type="protein sequence ID" value="MFD0868336.1"/>
    <property type="molecule type" value="Genomic_DNA"/>
</dbReference>
<name>A0ABW3D513_9BACL</name>
<evidence type="ECO:0000256" key="1">
    <source>
        <dbReference type="ARBA" id="ARBA00004651"/>
    </source>
</evidence>
<keyword evidence="7 8" id="KW-0472">Membrane</keyword>
<dbReference type="InterPro" id="IPR000522">
    <property type="entry name" value="ABC_transptr_permease_BtuC"/>
</dbReference>
<feature type="transmembrane region" description="Helical" evidence="8">
    <location>
        <begin position="30"/>
        <end position="48"/>
    </location>
</feature>
<keyword evidence="3" id="KW-0813">Transport</keyword>
<dbReference type="PANTHER" id="PTHR30472">
    <property type="entry name" value="FERRIC ENTEROBACTIN TRANSPORT SYSTEM PERMEASE PROTEIN"/>
    <property type="match status" value="1"/>
</dbReference>
<sequence>MSAGRDMARDAGPKPAFALREGKAGAWKGLWMLAGGLVVLGLIAFVSLTQGLAEISLSSVIQALLFPQDISDHHLIRGVRLPRTVMGILAGAALAVSGALMQTVTRNPLASETTLGVNAGAYFVVVLGTIFWPALLHTYPLPFAVLGGACAALVVYIMAGGRQGTPIRIALSGMIVTLVFSSLTSALLLFNQETAQGLFLWGSGSLKQNDWSGVLFSWPWIIGGIVAVSLAARQLDLLSFHEETAKSLGQKVGKTRLLAMAMAILAACVSVSVVGPIGFVGLLAPHLVRLSGMVRHAWLIPVSAVWGAAILVGSDTIARTFVNAYGELPAGAVTAAVGAPWLIWLALRVSRGAGGGSGSGAGQSIRMGAWQPGIYYPVWIVLLSGLLAVVWIGSLTSGTLHIPVSDVFAVLTGRGEDFTRQILLELRLPRLLTAGLAGVALAVSGSLMQSAVRNPLADPQIVGVTSGAGVGAILVLIAAPQLHGWMPVGAVVGGIAASAIVYAVSWRRGLNPVILTLVGIAVAAAGSSMIQILIIQAKMTAAPALAWMAGSTYGRGWAEIGRLAPTLAVLLPLGWWLGRKVDLLAFRDESSIGLGLKVRHTRLLASVIAVLLASIAASAVGTVSFIGLLAPHAARMLAGSNHRRSMVLSALLGAVLLAAADWIGRVILIPRDIPSGIVTALLGAPYLFFLMFRSGRKQG</sequence>
<evidence type="ECO:0000313" key="9">
    <source>
        <dbReference type="EMBL" id="MFD0868336.1"/>
    </source>
</evidence>
<evidence type="ECO:0000256" key="7">
    <source>
        <dbReference type="ARBA" id="ARBA00023136"/>
    </source>
</evidence>
<evidence type="ECO:0000256" key="8">
    <source>
        <dbReference type="SAM" id="Phobius"/>
    </source>
</evidence>
<protein>
    <submittedName>
        <fullName evidence="9">Fe(3+)-hydroxamate ABC transporter permease FhuB</fullName>
    </submittedName>
</protein>